<evidence type="ECO:0000313" key="2">
    <source>
        <dbReference type="Proteomes" id="UP000005239"/>
    </source>
</evidence>
<accession>A0A2A6CJY7</accession>
<dbReference type="EnsemblMetazoa" id="PPA41132.1">
    <property type="protein sequence ID" value="PPA41132.1"/>
    <property type="gene ID" value="WBGene00279501"/>
</dbReference>
<organism evidence="1 2">
    <name type="scientific">Pristionchus pacificus</name>
    <name type="common">Parasitic nematode worm</name>
    <dbReference type="NCBI Taxonomy" id="54126"/>
    <lineage>
        <taxon>Eukaryota</taxon>
        <taxon>Metazoa</taxon>
        <taxon>Ecdysozoa</taxon>
        <taxon>Nematoda</taxon>
        <taxon>Chromadorea</taxon>
        <taxon>Rhabditida</taxon>
        <taxon>Rhabditina</taxon>
        <taxon>Diplogasteromorpha</taxon>
        <taxon>Diplogasteroidea</taxon>
        <taxon>Neodiplogasteridae</taxon>
        <taxon>Pristionchus</taxon>
    </lineage>
</organism>
<reference evidence="1" key="2">
    <citation type="submission" date="2022-06" db="UniProtKB">
        <authorList>
            <consortium name="EnsemblMetazoa"/>
        </authorList>
    </citation>
    <scope>IDENTIFICATION</scope>
    <source>
        <strain evidence="1">PS312</strain>
    </source>
</reference>
<gene>
    <name evidence="1" type="primary">WBGene00279501</name>
</gene>
<evidence type="ECO:0000313" key="1">
    <source>
        <dbReference type="EnsemblMetazoa" id="PPA41132.1"/>
    </source>
</evidence>
<proteinExistence type="predicted"/>
<keyword evidence="2" id="KW-1185">Reference proteome</keyword>
<accession>A0A8R1UX43</accession>
<protein>
    <submittedName>
        <fullName evidence="1">Uncharacterized protein</fullName>
    </submittedName>
</protein>
<sequence length="81" mass="9573">MFERDNSLSLQLHALCKRACNCKDLQSGSSQYQTAKRLLETSQKRKSRDRNRRFAIITQRNYRLIDACVIRYDVACARKNF</sequence>
<dbReference type="Proteomes" id="UP000005239">
    <property type="component" value="Unassembled WGS sequence"/>
</dbReference>
<name>A0A2A6CJY7_PRIPA</name>
<dbReference type="AlphaFoldDB" id="A0A2A6CJY7"/>
<reference evidence="2" key="1">
    <citation type="journal article" date="2008" name="Nat. Genet.">
        <title>The Pristionchus pacificus genome provides a unique perspective on nematode lifestyle and parasitism.</title>
        <authorList>
            <person name="Dieterich C."/>
            <person name="Clifton S.W."/>
            <person name="Schuster L.N."/>
            <person name="Chinwalla A."/>
            <person name="Delehaunty K."/>
            <person name="Dinkelacker I."/>
            <person name="Fulton L."/>
            <person name="Fulton R."/>
            <person name="Godfrey J."/>
            <person name="Minx P."/>
            <person name="Mitreva M."/>
            <person name="Roeseler W."/>
            <person name="Tian H."/>
            <person name="Witte H."/>
            <person name="Yang S.P."/>
            <person name="Wilson R.K."/>
            <person name="Sommer R.J."/>
        </authorList>
    </citation>
    <scope>NUCLEOTIDE SEQUENCE [LARGE SCALE GENOMIC DNA]</scope>
    <source>
        <strain evidence="2">PS312</strain>
    </source>
</reference>